<accession>A0AAV3M5E4</accession>
<keyword evidence="2" id="KW-0238">DNA-binding</keyword>
<evidence type="ECO:0000256" key="1">
    <source>
        <dbReference type="ARBA" id="ARBA00009964"/>
    </source>
</evidence>
<dbReference type="Proteomes" id="UP000022311">
    <property type="component" value="Unassembled WGS sequence"/>
</dbReference>
<organism evidence="2 3">
    <name type="scientific">Providencia alcalifaciens 205/92</name>
    <dbReference type="NCBI Taxonomy" id="1256988"/>
    <lineage>
        <taxon>Bacteria</taxon>
        <taxon>Pseudomonadati</taxon>
        <taxon>Pseudomonadota</taxon>
        <taxon>Gammaproteobacteria</taxon>
        <taxon>Enterobacterales</taxon>
        <taxon>Morganellaceae</taxon>
        <taxon>Providencia</taxon>
    </lineage>
</organism>
<dbReference type="SUPFAM" id="SSF46689">
    <property type="entry name" value="Homeodomain-like"/>
    <property type="match status" value="1"/>
</dbReference>
<sequence length="50" mass="5704">MVFQDEFKLEVAQLVLDQNYPVTEVANAMGVGKSMMDKWSRQLKLESKGI</sequence>
<dbReference type="GO" id="GO:0006313">
    <property type="term" value="P:DNA transposition"/>
    <property type="evidence" value="ECO:0007669"/>
    <property type="project" value="InterPro"/>
</dbReference>
<dbReference type="InterPro" id="IPR009057">
    <property type="entry name" value="Homeodomain-like_sf"/>
</dbReference>
<dbReference type="Pfam" id="PF01527">
    <property type="entry name" value="HTH_Tnp_1"/>
    <property type="match status" value="1"/>
</dbReference>
<evidence type="ECO:0000313" key="2">
    <source>
        <dbReference type="EMBL" id="EUD10790.1"/>
    </source>
</evidence>
<evidence type="ECO:0000313" key="3">
    <source>
        <dbReference type="Proteomes" id="UP000022311"/>
    </source>
</evidence>
<dbReference type="InterPro" id="IPR002514">
    <property type="entry name" value="Transposase_8"/>
</dbReference>
<dbReference type="GO" id="GO:0003677">
    <property type="term" value="F:DNA binding"/>
    <property type="evidence" value="ECO:0007669"/>
    <property type="project" value="UniProtKB-KW"/>
</dbReference>
<name>A0AAV3M5E4_9GAMM</name>
<dbReference type="EMBL" id="JALD01000048">
    <property type="protein sequence ID" value="EUD10790.1"/>
    <property type="molecule type" value="Genomic_DNA"/>
</dbReference>
<proteinExistence type="inferred from homology"/>
<dbReference type="AlphaFoldDB" id="A0AAV3M5E4"/>
<dbReference type="GO" id="GO:0004803">
    <property type="term" value="F:transposase activity"/>
    <property type="evidence" value="ECO:0007669"/>
    <property type="project" value="InterPro"/>
</dbReference>
<comment type="caution">
    <text evidence="2">The sequence shown here is derived from an EMBL/GenBank/DDBJ whole genome shotgun (WGS) entry which is preliminary data.</text>
</comment>
<reference evidence="2 3" key="1">
    <citation type="submission" date="2014-01" db="EMBL/GenBank/DDBJ databases">
        <authorList>
            <person name="Durkin A.S."/>
            <person name="McCorrison J."/>
            <person name="Torralba M."/>
            <person name="Gillis M."/>
            <person name="Haft D.H."/>
            <person name="Methe B."/>
            <person name="Sutton G."/>
            <person name="Nelson K.E."/>
        </authorList>
    </citation>
    <scope>NUCLEOTIDE SEQUENCE [LARGE SCALE GENOMIC DNA]</scope>
    <source>
        <strain evidence="2 3">205/92</strain>
    </source>
</reference>
<comment type="similarity">
    <text evidence="1">Belongs to the transposase 8 family.</text>
</comment>
<protein>
    <submittedName>
        <fullName evidence="2">DNA-binding helix-turn-helix protein</fullName>
    </submittedName>
</protein>
<gene>
    <name evidence="2" type="ORF">HMPREF1563_0195</name>
</gene>